<dbReference type="EMBL" id="CP004885">
    <property type="protein sequence ID" value="AGX86663.1"/>
    <property type="molecule type" value="Genomic_DNA"/>
</dbReference>
<evidence type="ECO:0000259" key="3">
    <source>
        <dbReference type="Pfam" id="PF25876"/>
    </source>
</evidence>
<name>U5N8S3_9BURK</name>
<dbReference type="Gene3D" id="2.40.30.170">
    <property type="match status" value="1"/>
</dbReference>
<dbReference type="eggNOG" id="COG0845">
    <property type="taxonomic scope" value="Bacteria"/>
</dbReference>
<feature type="domain" description="Multidrug resistance protein MdtA-like barrel-sandwich hybrid" evidence="4">
    <location>
        <begin position="83"/>
        <end position="217"/>
    </location>
</feature>
<evidence type="ECO:0000256" key="2">
    <source>
        <dbReference type="SAM" id="Coils"/>
    </source>
</evidence>
<feature type="domain" description="CzcB-like C-terminal circularly permuted SH3-like" evidence="5">
    <location>
        <begin position="311"/>
        <end position="362"/>
    </location>
</feature>
<dbReference type="AlphaFoldDB" id="U5N8S3"/>
<dbReference type="Gene3D" id="1.10.287.470">
    <property type="entry name" value="Helix hairpin bin"/>
    <property type="match status" value="1"/>
</dbReference>
<protein>
    <submittedName>
        <fullName evidence="6">Uncharacterized protein</fullName>
    </submittedName>
</protein>
<dbReference type="NCBIfam" id="TIGR01730">
    <property type="entry name" value="RND_mfp"/>
    <property type="match status" value="1"/>
</dbReference>
<evidence type="ECO:0000259" key="4">
    <source>
        <dbReference type="Pfam" id="PF25917"/>
    </source>
</evidence>
<dbReference type="InterPro" id="IPR006143">
    <property type="entry name" value="RND_pump_MFP"/>
</dbReference>
<keyword evidence="2" id="KW-0175">Coiled coil</keyword>
<dbReference type="InterPro" id="IPR058649">
    <property type="entry name" value="CzcB_C"/>
</dbReference>
<dbReference type="PANTHER" id="PTHR30469:SF18">
    <property type="entry name" value="RESISTANCE-NODULATION-CELL DIVISION (RND) EFFLUX MEMBRANE FUSION PROTEIN-RELATED"/>
    <property type="match status" value="1"/>
</dbReference>
<feature type="domain" description="Multidrug resistance protein MdtA-like alpha-helical hairpin" evidence="3">
    <location>
        <begin position="124"/>
        <end position="184"/>
    </location>
</feature>
<feature type="coiled-coil region" evidence="2">
    <location>
        <begin position="122"/>
        <end position="180"/>
    </location>
</feature>
<evidence type="ECO:0000313" key="7">
    <source>
        <dbReference type="Proteomes" id="UP000017184"/>
    </source>
</evidence>
<sequence length="378" mass="39707">MKKGKSDNDRQRMKESLGMQEQGGFAHGNVPIRAVVTAALACCAACWGSLSWAAPEVAVVAVQSRAVGQLGEFDAVVQAVQQSTLSAQTSGRILGLRVQAGDRVRAGQLLATIDDRETQAGVSRATAAVAQARAELHNAKAHFARNRELRAQGFVSASALDTAQAQLDATQAAMEQAEAMARQSSVQQGFTQLTAPYDALVLQTHAEAGDLAVPGKSIVTVFAPQALRVVVQLPLSRAKAISAASAVEIEMPQPDGSTQWITPAVRTLLPGADPVAQTVEYRLDLPKSIQGVLPGQQVRVRIASGLQQRMVIPRSAVLQRGELTAVYVDSAQGFVLRAVRLGGDYAQGVEVLAGLTNKDRVALDPLRAGLAGASSVGR</sequence>
<dbReference type="Pfam" id="PF25876">
    <property type="entry name" value="HH_MFP_RND"/>
    <property type="match status" value="1"/>
</dbReference>
<dbReference type="GO" id="GO:1990281">
    <property type="term" value="C:efflux pump complex"/>
    <property type="evidence" value="ECO:0007669"/>
    <property type="project" value="TreeGrafter"/>
</dbReference>
<dbReference type="InterPro" id="IPR058624">
    <property type="entry name" value="MdtA-like_HH"/>
</dbReference>
<reference evidence="6 7" key="1">
    <citation type="journal article" date="2013" name="Genome Biol.">
        <title>Genomic analysis reveals key aspects of prokaryotic symbiosis in the phototrophic consortium "Chlorochromatium aggregatum".</title>
        <authorList>
            <person name="Liu Z."/>
            <person name="Muller J."/>
            <person name="Li T."/>
            <person name="Alvey R.M."/>
            <person name="Vogl K."/>
            <person name="Frigaard N.U."/>
            <person name="Rockwell N.C."/>
            <person name="Boyd E.S."/>
            <person name="Tomsho L.P."/>
            <person name="Schuster S.C."/>
            <person name="Henke P."/>
            <person name="Rohde M."/>
            <person name="Overmann J."/>
            <person name="Bryant D.A."/>
        </authorList>
    </citation>
    <scope>NUCLEOTIDE SEQUENCE [LARGE SCALE GENOMIC DNA]</scope>
    <source>
        <strain evidence="6">CR</strain>
    </source>
</reference>
<dbReference type="SUPFAM" id="SSF111369">
    <property type="entry name" value="HlyD-like secretion proteins"/>
    <property type="match status" value="1"/>
</dbReference>
<dbReference type="Gene3D" id="2.40.50.100">
    <property type="match status" value="1"/>
</dbReference>
<dbReference type="Proteomes" id="UP000017184">
    <property type="component" value="Chromosome"/>
</dbReference>
<gene>
    <name evidence="6" type="ORF">Cenrod_0550</name>
</gene>
<dbReference type="STRING" id="946483.Cenrod_0550"/>
<dbReference type="KEGG" id="cbx:Cenrod_0550"/>
<organism evidence="6 7">
    <name type="scientific">Candidatus Symbiobacter mobilis CR</name>
    <dbReference type="NCBI Taxonomy" id="946483"/>
    <lineage>
        <taxon>Bacteria</taxon>
        <taxon>Pseudomonadati</taxon>
        <taxon>Pseudomonadota</taxon>
        <taxon>Betaproteobacteria</taxon>
        <taxon>Burkholderiales</taxon>
        <taxon>Comamonadaceae</taxon>
    </lineage>
</organism>
<evidence type="ECO:0000256" key="1">
    <source>
        <dbReference type="ARBA" id="ARBA00009477"/>
    </source>
</evidence>
<accession>U5N8S3</accession>
<dbReference type="InterPro" id="IPR058625">
    <property type="entry name" value="MdtA-like_BSH"/>
</dbReference>
<dbReference type="HOGENOM" id="CLU_018816_1_4_4"/>
<evidence type="ECO:0000259" key="5">
    <source>
        <dbReference type="Pfam" id="PF25975"/>
    </source>
</evidence>
<dbReference type="Pfam" id="PF25917">
    <property type="entry name" value="BSH_RND"/>
    <property type="match status" value="1"/>
</dbReference>
<evidence type="ECO:0000313" key="6">
    <source>
        <dbReference type="EMBL" id="AGX86663.1"/>
    </source>
</evidence>
<proteinExistence type="inferred from homology"/>
<dbReference type="Pfam" id="PF25975">
    <property type="entry name" value="CzcB_C"/>
    <property type="match status" value="1"/>
</dbReference>
<dbReference type="GO" id="GO:0015562">
    <property type="term" value="F:efflux transmembrane transporter activity"/>
    <property type="evidence" value="ECO:0007669"/>
    <property type="project" value="TreeGrafter"/>
</dbReference>
<keyword evidence="7" id="KW-1185">Reference proteome</keyword>
<comment type="similarity">
    <text evidence="1">Belongs to the membrane fusion protein (MFP) (TC 8.A.1) family.</text>
</comment>
<dbReference type="Gene3D" id="2.40.420.20">
    <property type="match status" value="1"/>
</dbReference>
<dbReference type="PANTHER" id="PTHR30469">
    <property type="entry name" value="MULTIDRUG RESISTANCE PROTEIN MDTA"/>
    <property type="match status" value="1"/>
</dbReference>
<dbReference type="OrthoDB" id="9806939at2"/>